<keyword evidence="2" id="KW-0732">Signal</keyword>
<protein>
    <recommendedName>
        <fullName evidence="5">Lipoprotein LpqN</fullName>
    </recommendedName>
</protein>
<dbReference type="RefSeq" id="WP_133903505.1">
    <property type="nucleotide sequence ID" value="NZ_SOCP01000005.1"/>
</dbReference>
<feature type="signal peptide" evidence="2">
    <location>
        <begin position="1"/>
        <end position="18"/>
    </location>
</feature>
<dbReference type="EMBL" id="SOCP01000005">
    <property type="protein sequence ID" value="TDV52099.1"/>
    <property type="molecule type" value="Genomic_DNA"/>
</dbReference>
<dbReference type="PROSITE" id="PS51257">
    <property type="entry name" value="PROKAR_LIPOPROTEIN"/>
    <property type="match status" value="1"/>
</dbReference>
<feature type="region of interest" description="Disordered" evidence="1">
    <location>
        <begin position="23"/>
        <end position="50"/>
    </location>
</feature>
<sequence>MRRLLIVAVGLLSLVVVACGPDTEAATPSSTAVPEPPPADRWQTTTDPATGISFALPGKAKVATRDGNAEGTTPDIRSYQVEVAPDLGIAVNFGEAAAADYSAAGLADVADSIVSQFAAQGATDTVVTDREETTVGDHPALDFRVSSTSKSGQKSIWLVRAIGDGTRVVQLQSIAFADSDDASSVTPVVERYHRVLLESLKL</sequence>
<feature type="chain" id="PRO_5039410154" description="Lipoprotein LpqN" evidence="2">
    <location>
        <begin position="19"/>
        <end position="202"/>
    </location>
</feature>
<evidence type="ECO:0000256" key="2">
    <source>
        <dbReference type="SAM" id="SignalP"/>
    </source>
</evidence>
<comment type="caution">
    <text evidence="3">The sequence shown here is derived from an EMBL/GenBank/DDBJ whole genome shotgun (WGS) entry which is preliminary data.</text>
</comment>
<evidence type="ECO:0000313" key="3">
    <source>
        <dbReference type="EMBL" id="TDV52099.1"/>
    </source>
</evidence>
<name>A0A4R7VRW0_9PSEU</name>
<proteinExistence type="predicted"/>
<accession>A0A4R7VRW0</accession>
<reference evidence="3 4" key="1">
    <citation type="submission" date="2019-03" db="EMBL/GenBank/DDBJ databases">
        <title>Genomic Encyclopedia of Archaeal and Bacterial Type Strains, Phase II (KMG-II): from individual species to whole genera.</title>
        <authorList>
            <person name="Goeker M."/>
        </authorList>
    </citation>
    <scope>NUCLEOTIDE SEQUENCE [LARGE SCALE GENOMIC DNA]</scope>
    <source>
        <strain evidence="3 4">DSM 45499</strain>
    </source>
</reference>
<organism evidence="3 4">
    <name type="scientific">Actinophytocola oryzae</name>
    <dbReference type="NCBI Taxonomy" id="502181"/>
    <lineage>
        <taxon>Bacteria</taxon>
        <taxon>Bacillati</taxon>
        <taxon>Actinomycetota</taxon>
        <taxon>Actinomycetes</taxon>
        <taxon>Pseudonocardiales</taxon>
        <taxon>Pseudonocardiaceae</taxon>
    </lineage>
</organism>
<dbReference type="Proteomes" id="UP000294927">
    <property type="component" value="Unassembled WGS sequence"/>
</dbReference>
<evidence type="ECO:0000256" key="1">
    <source>
        <dbReference type="SAM" id="MobiDB-lite"/>
    </source>
</evidence>
<evidence type="ECO:0000313" key="4">
    <source>
        <dbReference type="Proteomes" id="UP000294927"/>
    </source>
</evidence>
<evidence type="ECO:0008006" key="5">
    <source>
        <dbReference type="Google" id="ProtNLM"/>
    </source>
</evidence>
<dbReference type="AlphaFoldDB" id="A0A4R7VRW0"/>
<gene>
    <name evidence="3" type="ORF">CLV71_105230</name>
</gene>
<keyword evidence="4" id="KW-1185">Reference proteome</keyword>